<protein>
    <submittedName>
        <fullName evidence="2">ThuA domain-containing protein</fullName>
    </submittedName>
</protein>
<dbReference type="Pfam" id="PF06283">
    <property type="entry name" value="ThuA"/>
    <property type="match status" value="1"/>
</dbReference>
<keyword evidence="3" id="KW-1185">Reference proteome</keyword>
<comment type="caution">
    <text evidence="2">The sequence shown here is derived from an EMBL/GenBank/DDBJ whole genome shotgun (WGS) entry which is preliminary data.</text>
</comment>
<accession>A0ABW4L8B9</accession>
<evidence type="ECO:0000313" key="2">
    <source>
        <dbReference type="EMBL" id="MFD1719685.1"/>
    </source>
</evidence>
<evidence type="ECO:0000313" key="3">
    <source>
        <dbReference type="Proteomes" id="UP001597277"/>
    </source>
</evidence>
<dbReference type="Gene3D" id="3.40.50.880">
    <property type="match status" value="1"/>
</dbReference>
<dbReference type="EMBL" id="JBHUEE010000012">
    <property type="protein sequence ID" value="MFD1719685.1"/>
    <property type="molecule type" value="Genomic_DNA"/>
</dbReference>
<dbReference type="SUPFAM" id="SSF52317">
    <property type="entry name" value="Class I glutamine amidotransferase-like"/>
    <property type="match status" value="1"/>
</dbReference>
<proteinExistence type="predicted"/>
<gene>
    <name evidence="2" type="ORF">ACFSE6_17705</name>
</gene>
<dbReference type="RefSeq" id="WP_388010476.1">
    <property type="nucleotide sequence ID" value="NZ_JBHUEE010000012.1"/>
</dbReference>
<evidence type="ECO:0000259" key="1">
    <source>
        <dbReference type="Pfam" id="PF06283"/>
    </source>
</evidence>
<feature type="domain" description="ThuA-like" evidence="1">
    <location>
        <begin position="8"/>
        <end position="217"/>
    </location>
</feature>
<dbReference type="InterPro" id="IPR029010">
    <property type="entry name" value="ThuA-like"/>
</dbReference>
<dbReference type="Proteomes" id="UP001597277">
    <property type="component" value="Unassembled WGS sequence"/>
</dbReference>
<organism evidence="2 3">
    <name type="scientific">Georgenia deserti</name>
    <dbReference type="NCBI Taxonomy" id="2093781"/>
    <lineage>
        <taxon>Bacteria</taxon>
        <taxon>Bacillati</taxon>
        <taxon>Actinomycetota</taxon>
        <taxon>Actinomycetes</taxon>
        <taxon>Micrococcales</taxon>
        <taxon>Bogoriellaceae</taxon>
        <taxon>Georgenia</taxon>
    </lineage>
</organism>
<dbReference type="InterPro" id="IPR029062">
    <property type="entry name" value="Class_I_gatase-like"/>
</dbReference>
<reference evidence="3" key="1">
    <citation type="journal article" date="2019" name="Int. J. Syst. Evol. Microbiol.">
        <title>The Global Catalogue of Microorganisms (GCM) 10K type strain sequencing project: providing services to taxonomists for standard genome sequencing and annotation.</title>
        <authorList>
            <consortium name="The Broad Institute Genomics Platform"/>
            <consortium name="The Broad Institute Genome Sequencing Center for Infectious Disease"/>
            <person name="Wu L."/>
            <person name="Ma J."/>
        </authorList>
    </citation>
    <scope>NUCLEOTIDE SEQUENCE [LARGE SCALE GENOMIC DNA]</scope>
    <source>
        <strain evidence="3">JCM 17130</strain>
    </source>
</reference>
<dbReference type="PANTHER" id="PTHR40469:SF2">
    <property type="entry name" value="GALACTOSE-BINDING DOMAIN-LIKE SUPERFAMILY PROTEIN"/>
    <property type="match status" value="1"/>
</dbReference>
<dbReference type="PANTHER" id="PTHR40469">
    <property type="entry name" value="SECRETED GLYCOSYL HYDROLASE"/>
    <property type="match status" value="1"/>
</dbReference>
<sequence length="221" mass="24521">MAEDRPTRVLVFTRTTGYRHESIPAGVDAVRALAAEDGLAADHTEDAGRFCPDDLASYRTVVWLSASGDVLDADQRRAFGDWLAAGGTFAGVHGASTAERSWPDYETIVGARFTHHPEIQTAEIHVEDADHPSTASLPTLWRHTDEWYDFEDNPRGRVHVLLTVDENTYDGGRMGTDHPLAWTTTYGSGRGWYTALGHSSEHYTDPTFLAHLRGGLRSLWR</sequence>
<name>A0ABW4L8B9_9MICO</name>